<dbReference type="PANTHER" id="PTHR47505:SF1">
    <property type="entry name" value="DNA UTILIZATION PROTEIN YHGH"/>
    <property type="match status" value="1"/>
</dbReference>
<organism evidence="1 2">
    <name type="scientific">Streptomyces boetiae</name>
    <dbReference type="NCBI Taxonomy" id="3075541"/>
    <lineage>
        <taxon>Bacteria</taxon>
        <taxon>Bacillati</taxon>
        <taxon>Actinomycetota</taxon>
        <taxon>Actinomycetes</taxon>
        <taxon>Kitasatosporales</taxon>
        <taxon>Streptomycetaceae</taxon>
        <taxon>Streptomyces</taxon>
    </lineage>
</organism>
<dbReference type="PANTHER" id="PTHR47505">
    <property type="entry name" value="DNA UTILIZATION PROTEIN YHGH"/>
    <property type="match status" value="1"/>
</dbReference>
<dbReference type="Proteomes" id="UP001183388">
    <property type="component" value="Unassembled WGS sequence"/>
</dbReference>
<dbReference type="RefSeq" id="WP_311632962.1">
    <property type="nucleotide sequence ID" value="NZ_JAVREN010000052.1"/>
</dbReference>
<accession>A0ABU2LFE7</accession>
<dbReference type="Gene3D" id="3.40.50.2020">
    <property type="match status" value="1"/>
</dbReference>
<dbReference type="InterPro" id="IPR051910">
    <property type="entry name" value="ComF/GntX_DNA_util-trans"/>
</dbReference>
<dbReference type="InterPro" id="IPR029057">
    <property type="entry name" value="PRTase-like"/>
</dbReference>
<dbReference type="EMBL" id="JAVREN010000052">
    <property type="protein sequence ID" value="MDT0309988.1"/>
    <property type="molecule type" value="Genomic_DNA"/>
</dbReference>
<evidence type="ECO:0000313" key="1">
    <source>
        <dbReference type="EMBL" id="MDT0309988.1"/>
    </source>
</evidence>
<evidence type="ECO:0000313" key="2">
    <source>
        <dbReference type="Proteomes" id="UP001183388"/>
    </source>
</evidence>
<gene>
    <name evidence="1" type="ORF">RM780_23975</name>
</gene>
<proteinExistence type="predicted"/>
<keyword evidence="2" id="KW-1185">Reference proteome</keyword>
<comment type="caution">
    <text evidence="1">The sequence shown here is derived from an EMBL/GenBank/DDBJ whole genome shotgun (WGS) entry which is preliminary data.</text>
</comment>
<reference evidence="2" key="1">
    <citation type="submission" date="2023-07" db="EMBL/GenBank/DDBJ databases">
        <title>30 novel species of actinomycetes from the DSMZ collection.</title>
        <authorList>
            <person name="Nouioui I."/>
        </authorList>
    </citation>
    <scope>NUCLEOTIDE SEQUENCE [LARGE SCALE GENOMIC DNA]</scope>
    <source>
        <strain evidence="2">DSM 44917</strain>
    </source>
</reference>
<sequence>MRTAAAWGAREARRVWVAWWTELGGLVLPVTCAGCGTGREPLCPRCRRALAGARPRRVRPVPEPGGLPPVYAAAPYAGPARAVLLAHKERGALPLARPLGNALAGAVRAAGAGAARGPVIGLVPVPSTRAAVARRGHDPVRRMALAAAGRLRREGLAVRVRPALRLCRAVADQAGLGARERAANLAGAMAAGPGALSAGEPVVLVDDVLTTGASLAEAARAARVGGALVLGAAVVAGPSFGWIPSTGE</sequence>
<protein>
    <submittedName>
        <fullName evidence="1">ComF family protein</fullName>
    </submittedName>
</protein>
<dbReference type="SUPFAM" id="SSF53271">
    <property type="entry name" value="PRTase-like"/>
    <property type="match status" value="1"/>
</dbReference>
<name>A0ABU2LFE7_9ACTN</name>